<dbReference type="PANTHER" id="PTHR45682:SF3">
    <property type="entry name" value="DUAL SPECIFICITY PROTEIN PHOSPHATASE"/>
    <property type="match status" value="1"/>
</dbReference>
<dbReference type="EC" id="3.1.3.16" evidence="2"/>
<proteinExistence type="inferred from homology"/>
<dbReference type="GO" id="GO:0005737">
    <property type="term" value="C:cytoplasm"/>
    <property type="evidence" value="ECO:0007669"/>
    <property type="project" value="TreeGrafter"/>
</dbReference>
<dbReference type="GO" id="GO:0008138">
    <property type="term" value="F:protein tyrosine/serine/threonine phosphatase activity"/>
    <property type="evidence" value="ECO:0007669"/>
    <property type="project" value="UniProtKB-UniRule"/>
</dbReference>
<dbReference type="PRINTS" id="PR01909">
    <property type="entry name" value="ADSPHPHTASEA"/>
</dbReference>
<dbReference type="GO" id="GO:0043409">
    <property type="term" value="P:negative regulation of MAPK cascade"/>
    <property type="evidence" value="ECO:0007669"/>
    <property type="project" value="TreeGrafter"/>
</dbReference>
<dbReference type="SMART" id="SM00195">
    <property type="entry name" value="DSPc"/>
    <property type="match status" value="1"/>
</dbReference>
<comment type="similarity">
    <text evidence="2">Belongs to the protein-tyrosine phosphatase family. Non-receptor class dual specificity subfamily.</text>
</comment>
<feature type="domain" description="Tyrosine-protein phosphatase" evidence="3">
    <location>
        <begin position="30"/>
        <end position="150"/>
    </location>
</feature>
<dbReference type="Ensembl" id="ENSSGRT00000009284.1">
    <property type="protein sequence ID" value="ENSSGRP00000008506.1"/>
    <property type="gene ID" value="ENSSGRG00000005775.1"/>
</dbReference>
<evidence type="ECO:0000313" key="5">
    <source>
        <dbReference type="Proteomes" id="UP000472262"/>
    </source>
</evidence>
<organism evidence="4 5">
    <name type="scientific">Sinocyclocheilus grahami</name>
    <name type="common">Dianchi golden-line fish</name>
    <name type="synonym">Barbus grahami</name>
    <dbReference type="NCBI Taxonomy" id="75366"/>
    <lineage>
        <taxon>Eukaryota</taxon>
        <taxon>Metazoa</taxon>
        <taxon>Chordata</taxon>
        <taxon>Craniata</taxon>
        <taxon>Vertebrata</taxon>
        <taxon>Euteleostomi</taxon>
        <taxon>Actinopterygii</taxon>
        <taxon>Neopterygii</taxon>
        <taxon>Teleostei</taxon>
        <taxon>Ostariophysi</taxon>
        <taxon>Cypriniformes</taxon>
        <taxon>Cyprinidae</taxon>
        <taxon>Cyprininae</taxon>
        <taxon>Sinocyclocheilus</taxon>
    </lineage>
</organism>
<dbReference type="InParanoid" id="A0A672KFI5"/>
<evidence type="ECO:0000313" key="4">
    <source>
        <dbReference type="Ensembl" id="ENSSGRP00000008506.1"/>
    </source>
</evidence>
<dbReference type="SUPFAM" id="SSF52799">
    <property type="entry name" value="(Phosphotyrosine protein) phosphatases II"/>
    <property type="match status" value="1"/>
</dbReference>
<evidence type="ECO:0000256" key="1">
    <source>
        <dbReference type="PIRSR" id="PIRSR620405-1"/>
    </source>
</evidence>
<comment type="catalytic activity">
    <reaction evidence="2">
        <text>O-phospho-L-seryl-[protein] + H2O = L-seryl-[protein] + phosphate</text>
        <dbReference type="Rhea" id="RHEA:20629"/>
        <dbReference type="Rhea" id="RHEA-COMP:9863"/>
        <dbReference type="Rhea" id="RHEA-COMP:11604"/>
        <dbReference type="ChEBI" id="CHEBI:15377"/>
        <dbReference type="ChEBI" id="CHEBI:29999"/>
        <dbReference type="ChEBI" id="CHEBI:43474"/>
        <dbReference type="ChEBI" id="CHEBI:83421"/>
        <dbReference type="EC" id="3.1.3.16"/>
    </reaction>
</comment>
<dbReference type="PRINTS" id="PR01908">
    <property type="entry name" value="ADSPHPHTASE"/>
</dbReference>
<keyword evidence="2" id="KW-0904">Protein phosphatase</keyword>
<dbReference type="InterPro" id="IPR020422">
    <property type="entry name" value="TYR_PHOSPHATASE_DUAL_dom"/>
</dbReference>
<dbReference type="Gene3D" id="3.90.190.10">
    <property type="entry name" value="Protein tyrosine phosphatase superfamily"/>
    <property type="match status" value="1"/>
</dbReference>
<comment type="catalytic activity">
    <reaction evidence="2">
        <text>O-phospho-L-threonyl-[protein] + H2O = L-threonyl-[protein] + phosphate</text>
        <dbReference type="Rhea" id="RHEA:47004"/>
        <dbReference type="Rhea" id="RHEA-COMP:11060"/>
        <dbReference type="Rhea" id="RHEA-COMP:11605"/>
        <dbReference type="ChEBI" id="CHEBI:15377"/>
        <dbReference type="ChEBI" id="CHEBI:30013"/>
        <dbReference type="ChEBI" id="CHEBI:43474"/>
        <dbReference type="ChEBI" id="CHEBI:61977"/>
        <dbReference type="EC" id="3.1.3.16"/>
    </reaction>
</comment>
<comment type="catalytic activity">
    <reaction evidence="2">
        <text>O-phospho-L-tyrosyl-[protein] + H2O = L-tyrosyl-[protein] + phosphate</text>
        <dbReference type="Rhea" id="RHEA:10684"/>
        <dbReference type="Rhea" id="RHEA-COMP:10136"/>
        <dbReference type="Rhea" id="RHEA-COMP:20101"/>
        <dbReference type="ChEBI" id="CHEBI:15377"/>
        <dbReference type="ChEBI" id="CHEBI:43474"/>
        <dbReference type="ChEBI" id="CHEBI:46858"/>
        <dbReference type="ChEBI" id="CHEBI:61978"/>
        <dbReference type="EC" id="3.1.3.48"/>
    </reaction>
</comment>
<comment type="function">
    <text evidence="2">Dual specificity phosphatase able to dephosphorylate phosphotyrosine, phosphoserine and phosphothreonine residues, with a preference for phosphotyrosine as a substrate.</text>
</comment>
<dbReference type="OMA" id="LYIGDXK"/>
<protein>
    <recommendedName>
        <fullName evidence="2">Dual specificity protein phosphatase</fullName>
        <ecNumber evidence="2">3.1.3.16</ecNumber>
        <ecNumber evidence="2">3.1.3.48</ecNumber>
    </recommendedName>
</protein>
<dbReference type="InterPro" id="IPR029021">
    <property type="entry name" value="Prot-tyrosine_phosphatase-like"/>
</dbReference>
<keyword evidence="5" id="KW-1185">Reference proteome</keyword>
<dbReference type="AlphaFoldDB" id="A0A672KFI5"/>
<name>A0A672KFI5_SINGR</name>
<keyword evidence="2" id="KW-0378">Hydrolase</keyword>
<reference evidence="4" key="2">
    <citation type="submission" date="2025-09" db="UniProtKB">
        <authorList>
            <consortium name="Ensembl"/>
        </authorList>
    </citation>
    <scope>IDENTIFICATION</scope>
</reference>
<feature type="active site" description="Phosphocysteine intermediate" evidence="1">
    <location>
        <position position="122"/>
    </location>
</feature>
<evidence type="ECO:0000259" key="3">
    <source>
        <dbReference type="SMART" id="SM00195"/>
    </source>
</evidence>
<accession>A0A672KFI5</accession>
<dbReference type="Proteomes" id="UP000472262">
    <property type="component" value="Unassembled WGS sequence"/>
</dbReference>
<dbReference type="GO" id="GO:0033549">
    <property type="term" value="F:MAP kinase phosphatase activity"/>
    <property type="evidence" value="ECO:0007669"/>
    <property type="project" value="TreeGrafter"/>
</dbReference>
<evidence type="ECO:0000256" key="2">
    <source>
        <dbReference type="RuleBase" id="RU366038"/>
    </source>
</evidence>
<dbReference type="InterPro" id="IPR020405">
    <property type="entry name" value="Atypical_DUSP_subfamA"/>
</dbReference>
<dbReference type="GO" id="GO:0004722">
    <property type="term" value="F:protein serine/threonine phosphatase activity"/>
    <property type="evidence" value="ECO:0007669"/>
    <property type="project" value="UniProtKB-EC"/>
</dbReference>
<dbReference type="GO" id="GO:0004725">
    <property type="term" value="F:protein tyrosine phosphatase activity"/>
    <property type="evidence" value="ECO:0007669"/>
    <property type="project" value="UniProtKB-EC"/>
</dbReference>
<dbReference type="EC" id="3.1.3.48" evidence="2"/>
<sequence length="158" mass="17957">MENVDRILSESPSIEELEDILHGGQLSCNHVGEVWPNLFLGNMYMSHDRYGLWRLGITHVLDAAHGKMCCKGSDDFYGTTVKYYAVPANDLPTFDISPFFYPSARYIHDALSTTDAKVFVHCAVGVSLKERRWIYPNRGFLKQLITLNNELNNKAQSK</sequence>
<reference evidence="4" key="1">
    <citation type="submission" date="2025-08" db="UniProtKB">
        <authorList>
            <consortium name="Ensembl"/>
        </authorList>
    </citation>
    <scope>IDENTIFICATION</scope>
</reference>
<dbReference type="PANTHER" id="PTHR45682">
    <property type="entry name" value="AGAP008228-PA"/>
    <property type="match status" value="1"/>
</dbReference>